<dbReference type="EC" id="2.1.1.-" evidence="4"/>
<evidence type="ECO:0000256" key="3">
    <source>
        <dbReference type="ARBA" id="ARBA00022679"/>
    </source>
</evidence>
<dbReference type="PIRSF" id="PIRSF037567">
    <property type="entry name" value="MTTB_MeTrfase"/>
    <property type="match status" value="1"/>
</dbReference>
<name>A0A0U1KUV9_9FIRM</name>
<keyword evidence="6" id="KW-1185">Reference proteome</keyword>
<evidence type="ECO:0000256" key="1">
    <source>
        <dbReference type="ARBA" id="ARBA00007137"/>
    </source>
</evidence>
<accession>A0A0U1KUV9</accession>
<dbReference type="AlphaFoldDB" id="A0A0U1KUV9"/>
<evidence type="ECO:0000313" key="6">
    <source>
        <dbReference type="Proteomes" id="UP000049855"/>
    </source>
</evidence>
<evidence type="ECO:0000313" key="5">
    <source>
        <dbReference type="EMBL" id="CQR71208.1"/>
    </source>
</evidence>
<gene>
    <name evidence="5" type="ORF">SpAn4DRAFT_2186</name>
</gene>
<keyword evidence="2 5" id="KW-0489">Methyltransferase</keyword>
<dbReference type="InterPro" id="IPR038601">
    <property type="entry name" value="MttB-like_sf"/>
</dbReference>
<reference evidence="6" key="1">
    <citation type="submission" date="2015-03" db="EMBL/GenBank/DDBJ databases">
        <authorList>
            <person name="Nijsse Bart"/>
        </authorList>
    </citation>
    <scope>NUCLEOTIDE SEQUENCE [LARGE SCALE GENOMIC DNA]</scope>
</reference>
<comment type="similarity">
    <text evidence="1 4">Belongs to the trimethylamine methyltransferase family.</text>
</comment>
<organism evidence="5 6">
    <name type="scientific">Sporomusa ovata</name>
    <dbReference type="NCBI Taxonomy" id="2378"/>
    <lineage>
        <taxon>Bacteria</taxon>
        <taxon>Bacillati</taxon>
        <taxon>Bacillota</taxon>
        <taxon>Negativicutes</taxon>
        <taxon>Selenomonadales</taxon>
        <taxon>Sporomusaceae</taxon>
        <taxon>Sporomusa</taxon>
    </lineage>
</organism>
<protein>
    <recommendedName>
        <fullName evidence="4">Methyltransferase</fullName>
        <ecNumber evidence="4">2.1.1.-</ecNumber>
    </recommendedName>
</protein>
<dbReference type="RefSeq" id="WP_021169913.1">
    <property type="nucleotide sequence ID" value="NZ_CTRP01000003.1"/>
</dbReference>
<dbReference type="GO" id="GO:0032259">
    <property type="term" value="P:methylation"/>
    <property type="evidence" value="ECO:0007669"/>
    <property type="project" value="UniProtKB-KW"/>
</dbReference>
<evidence type="ECO:0000256" key="4">
    <source>
        <dbReference type="PIRNR" id="PIRNR037567"/>
    </source>
</evidence>
<keyword evidence="3 4" id="KW-0808">Transferase</keyword>
<dbReference type="GO" id="GO:0015948">
    <property type="term" value="P:methanogenesis"/>
    <property type="evidence" value="ECO:0007669"/>
    <property type="project" value="UniProtKB-UniRule"/>
</dbReference>
<dbReference type="Pfam" id="PF06253">
    <property type="entry name" value="MTTB"/>
    <property type="match status" value="1"/>
</dbReference>
<dbReference type="GO" id="GO:0008168">
    <property type="term" value="F:methyltransferase activity"/>
    <property type="evidence" value="ECO:0007669"/>
    <property type="project" value="UniProtKB-KW"/>
</dbReference>
<proteinExistence type="inferred from homology"/>
<evidence type="ECO:0000256" key="2">
    <source>
        <dbReference type="ARBA" id="ARBA00022603"/>
    </source>
</evidence>
<sequence length="476" mass="52039">MIPKFNVLTPDQVQQVHDQSMRILEEIGVEFSYQPALDVLKAKGQRVEGQRVYFQRKFVEEQVAKAPAEFTLHARNPENNLVVGGENIIFMPGYGSPFIHEADGTRRNTNMADYDNFVKLAHMSTNLHMTGGNAAEPNEVPDSIRHLKMTYSSITLSDKCFMGSASGYDKAQDNIEMAAILFGGRDVIKEKPALICLINSVTPLKYDDRMLGALMAYAQSGQAMVVASLVMAGSTGPATMAGALALQNAEVLAGIALIQSINPGNPVVYGSTSAITDMQTGSLSIGNPEGAFFTSASAQLARFYRVPSRGGGGLSDSKIVDAQAGYESMMTLMAASVTGINFVLHTAGILQYFMAMSYEKFIVDDEIAGMILRYLKGIDFSEDKFAYDVIKKVGPGGHFLTQKHTKQNHAKEFRRVQLSDRLSYDGWGKEGLDTNKRAERKWKAMLAEYQAPALDSNVGQALQAFVEKKTAEYIKG</sequence>
<dbReference type="EMBL" id="CTRP01000003">
    <property type="protein sequence ID" value="CQR71208.1"/>
    <property type="molecule type" value="Genomic_DNA"/>
</dbReference>
<dbReference type="Proteomes" id="UP000049855">
    <property type="component" value="Unassembled WGS sequence"/>
</dbReference>
<dbReference type="InterPro" id="IPR010426">
    <property type="entry name" value="MTTB_MeTrfase"/>
</dbReference>
<dbReference type="Gene3D" id="3.20.20.480">
    <property type="entry name" value="Trimethylamine methyltransferase-like"/>
    <property type="match status" value="1"/>
</dbReference>